<gene>
    <name evidence="4" type="ORF">ACFOOQ_06680</name>
</gene>
<dbReference type="SUPFAM" id="SSF55895">
    <property type="entry name" value="Ribonuclease Rh-like"/>
    <property type="match status" value="1"/>
</dbReference>
<dbReference type="InterPro" id="IPR018188">
    <property type="entry name" value="RNase_T2_His_AS_1"/>
</dbReference>
<comment type="similarity">
    <text evidence="1 2">Belongs to the RNase T2 family.</text>
</comment>
<accession>A0ABV7VCK1</accession>
<feature type="signal peptide" evidence="3">
    <location>
        <begin position="1"/>
        <end position="23"/>
    </location>
</feature>
<proteinExistence type="inferred from homology"/>
<evidence type="ECO:0000313" key="5">
    <source>
        <dbReference type="Proteomes" id="UP001595711"/>
    </source>
</evidence>
<dbReference type="PANTHER" id="PTHR11240:SF22">
    <property type="entry name" value="RIBONUCLEASE T2"/>
    <property type="match status" value="1"/>
</dbReference>
<evidence type="ECO:0000313" key="4">
    <source>
        <dbReference type="EMBL" id="MFC3675219.1"/>
    </source>
</evidence>
<dbReference type="Gene3D" id="3.90.730.10">
    <property type="entry name" value="Ribonuclease T2-like"/>
    <property type="match status" value="1"/>
</dbReference>
<sequence>MRNRGKLTLLLLLALFAALPAAAQPSCRLPQQVPVQACDRHEAPRGRSGDFDYYLLSFSWSPAFCATAAGRRSPLQCRDNRFGWVLHGLWPQYDASRGVTPSWPQYCSPVAPVPEAVLRRHLCATPDPRLLQCEWAKHGSCAGFGSAAAYFDAMAAAAARLRVPDPPAEGRGSATAMTAALVAANPGLQPAMLQVLRRDGRIRKIRVCLDSGLRDFVACKGTGSR</sequence>
<organism evidence="4 5">
    <name type="scientific">Ferrovibrio xuzhouensis</name>
    <dbReference type="NCBI Taxonomy" id="1576914"/>
    <lineage>
        <taxon>Bacteria</taxon>
        <taxon>Pseudomonadati</taxon>
        <taxon>Pseudomonadota</taxon>
        <taxon>Alphaproteobacteria</taxon>
        <taxon>Rhodospirillales</taxon>
        <taxon>Rhodospirillaceae</taxon>
        <taxon>Ferrovibrio</taxon>
    </lineage>
</organism>
<evidence type="ECO:0000256" key="1">
    <source>
        <dbReference type="ARBA" id="ARBA00007469"/>
    </source>
</evidence>
<dbReference type="RefSeq" id="WP_379723370.1">
    <property type="nucleotide sequence ID" value="NZ_JBHRYJ010000001.1"/>
</dbReference>
<dbReference type="PROSITE" id="PS00530">
    <property type="entry name" value="RNASE_T2_1"/>
    <property type="match status" value="1"/>
</dbReference>
<feature type="chain" id="PRO_5046516511" evidence="3">
    <location>
        <begin position="24"/>
        <end position="225"/>
    </location>
</feature>
<keyword evidence="3" id="KW-0732">Signal</keyword>
<comment type="caution">
    <text evidence="4">The sequence shown here is derived from an EMBL/GenBank/DDBJ whole genome shotgun (WGS) entry which is preliminary data.</text>
</comment>
<dbReference type="InterPro" id="IPR001568">
    <property type="entry name" value="RNase_T2-like"/>
</dbReference>
<dbReference type="InterPro" id="IPR036430">
    <property type="entry name" value="RNase_T2-like_sf"/>
</dbReference>
<keyword evidence="5" id="KW-1185">Reference proteome</keyword>
<evidence type="ECO:0000256" key="3">
    <source>
        <dbReference type="SAM" id="SignalP"/>
    </source>
</evidence>
<dbReference type="EMBL" id="JBHRYJ010000001">
    <property type="protein sequence ID" value="MFC3675219.1"/>
    <property type="molecule type" value="Genomic_DNA"/>
</dbReference>
<dbReference type="Pfam" id="PF00445">
    <property type="entry name" value="Ribonuclease_T2"/>
    <property type="match status" value="1"/>
</dbReference>
<evidence type="ECO:0000256" key="2">
    <source>
        <dbReference type="RuleBase" id="RU004328"/>
    </source>
</evidence>
<reference evidence="5" key="1">
    <citation type="journal article" date="2019" name="Int. J. Syst. Evol. Microbiol.">
        <title>The Global Catalogue of Microorganisms (GCM) 10K type strain sequencing project: providing services to taxonomists for standard genome sequencing and annotation.</title>
        <authorList>
            <consortium name="The Broad Institute Genomics Platform"/>
            <consortium name="The Broad Institute Genome Sequencing Center for Infectious Disease"/>
            <person name="Wu L."/>
            <person name="Ma J."/>
        </authorList>
    </citation>
    <scope>NUCLEOTIDE SEQUENCE [LARGE SCALE GENOMIC DNA]</scope>
    <source>
        <strain evidence="5">KCTC 42182</strain>
    </source>
</reference>
<dbReference type="Proteomes" id="UP001595711">
    <property type="component" value="Unassembled WGS sequence"/>
</dbReference>
<dbReference type="PANTHER" id="PTHR11240">
    <property type="entry name" value="RIBONUCLEASE T2"/>
    <property type="match status" value="1"/>
</dbReference>
<protein>
    <submittedName>
        <fullName evidence="4">Uncharacterized protein</fullName>
    </submittedName>
</protein>
<name>A0ABV7VCK1_9PROT</name>